<sequence length="129" mass="14314">MGVFSDDSREITCVYNSEDYNDAQTLGYLQASKKSLQAIDISKQQLTGTQWVELCSRLGAQLQDIINEKEVEGDLSNFDNDDCITILRENPKALNGAIVFTRHKAKQIQNPSTALAFIDSDTGNVSRNP</sequence>
<dbReference type="EMBL" id="JAAVJS010000007">
    <property type="protein sequence ID" value="NJX15077.1"/>
    <property type="molecule type" value="Genomic_DNA"/>
</dbReference>
<comment type="caution">
    <text evidence="1">The sequence shown here is derived from an EMBL/GenBank/DDBJ whole genome shotgun (WGS) entry which is preliminary data.</text>
</comment>
<name>A0ABX1D9M2_9FLAO</name>
<gene>
    <name evidence="1" type="ORF">HC176_06210</name>
</gene>
<protein>
    <submittedName>
        <fullName evidence="1">Uncharacterized protein</fullName>
    </submittedName>
</protein>
<keyword evidence="2" id="KW-1185">Reference proteome</keyword>
<evidence type="ECO:0000313" key="2">
    <source>
        <dbReference type="Proteomes" id="UP000760545"/>
    </source>
</evidence>
<dbReference type="Gene3D" id="3.40.30.10">
    <property type="entry name" value="Glutaredoxin"/>
    <property type="match status" value="1"/>
</dbReference>
<proteinExistence type="predicted"/>
<organism evidence="1 2">
    <name type="scientific">Tamlana crocina</name>
    <dbReference type="NCBI Taxonomy" id="393006"/>
    <lineage>
        <taxon>Bacteria</taxon>
        <taxon>Pseudomonadati</taxon>
        <taxon>Bacteroidota</taxon>
        <taxon>Flavobacteriia</taxon>
        <taxon>Flavobacteriales</taxon>
        <taxon>Flavobacteriaceae</taxon>
        <taxon>Tamlana</taxon>
    </lineage>
</organism>
<accession>A0ABX1D9M2</accession>
<evidence type="ECO:0000313" key="1">
    <source>
        <dbReference type="EMBL" id="NJX15077.1"/>
    </source>
</evidence>
<dbReference type="RefSeq" id="WP_167917325.1">
    <property type="nucleotide sequence ID" value="NZ_JAAVJS010000007.1"/>
</dbReference>
<dbReference type="Proteomes" id="UP000760545">
    <property type="component" value="Unassembled WGS sequence"/>
</dbReference>
<reference evidence="1 2" key="1">
    <citation type="submission" date="2020-03" db="EMBL/GenBank/DDBJ databases">
        <title>Tamlana sp. nov, isolated from XXX.</title>
        <authorList>
            <person name="Cao W.R."/>
        </authorList>
    </citation>
    <scope>NUCLEOTIDE SEQUENCE [LARGE SCALE GENOMIC DNA]</scope>
    <source>
        <strain evidence="1 2">HST1-43</strain>
    </source>
</reference>